<keyword evidence="1" id="KW-0378">Hydrolase</keyword>
<keyword evidence="1" id="KW-0255">Endonuclease</keyword>
<dbReference type="EMBL" id="JAHCLR010000001">
    <property type="protein sequence ID" value="MBS9532079.1"/>
    <property type="molecule type" value="Genomic_DNA"/>
</dbReference>
<gene>
    <name evidence="1" type="ORF">KIH27_00590</name>
</gene>
<comment type="caution">
    <text evidence="1">The sequence shown here is derived from an EMBL/GenBank/DDBJ whole genome shotgun (WGS) entry which is preliminary data.</text>
</comment>
<keyword evidence="1" id="KW-0540">Nuclease</keyword>
<accession>A0ABS5RD41</accession>
<dbReference type="GO" id="GO:0004519">
    <property type="term" value="F:endonuclease activity"/>
    <property type="evidence" value="ECO:0007669"/>
    <property type="project" value="UniProtKB-KW"/>
</dbReference>
<protein>
    <submittedName>
        <fullName evidence="1">HNH endonuclease</fullName>
    </submittedName>
</protein>
<organism evidence="1 2">
    <name type="scientific">Mycolicibacter acidiphilus</name>
    <dbReference type="NCBI Taxonomy" id="2835306"/>
    <lineage>
        <taxon>Bacteria</taxon>
        <taxon>Bacillati</taxon>
        <taxon>Actinomycetota</taxon>
        <taxon>Actinomycetes</taxon>
        <taxon>Mycobacteriales</taxon>
        <taxon>Mycobacteriaceae</taxon>
        <taxon>Mycolicibacter</taxon>
    </lineage>
</organism>
<name>A0ABS5RD41_9MYCO</name>
<evidence type="ECO:0000313" key="2">
    <source>
        <dbReference type="Proteomes" id="UP001519535"/>
    </source>
</evidence>
<dbReference type="InterPro" id="IPR003615">
    <property type="entry name" value="HNH_nuc"/>
</dbReference>
<keyword evidence="2" id="KW-1185">Reference proteome</keyword>
<reference evidence="1 2" key="1">
    <citation type="submission" date="2021-05" db="EMBL/GenBank/DDBJ databases">
        <title>Mycobacterium acidophilum sp. nov., an extremely acid-tolerant member of the genus Mycobacterium.</title>
        <authorList>
            <person name="Xia J."/>
        </authorList>
    </citation>
    <scope>NUCLEOTIDE SEQUENCE [LARGE SCALE GENOMIC DNA]</scope>
    <source>
        <strain evidence="1 2">M1</strain>
    </source>
</reference>
<proteinExistence type="predicted"/>
<evidence type="ECO:0000313" key="1">
    <source>
        <dbReference type="EMBL" id="MBS9532079.1"/>
    </source>
</evidence>
<dbReference type="CDD" id="cd00085">
    <property type="entry name" value="HNHc"/>
    <property type="match status" value="1"/>
</dbReference>
<sequence length="183" mass="20808">MSTAAQLVDAVVLDQPPRSMPPWRAVVAFWMENEGKWLKSWYIGWGEPFCFRCGWLAPVSDHGIPHDDPTTYVYAMWDRASCWLDRAHLRDRVYGGPDTADNMVALCHLCHDQMTRGWDAPTRDKGLEFVQAGEPCDMLWQVYTDDRLMGKRASRSTLFKARTQFVELMLRAHTAGPTEGGAA</sequence>
<dbReference type="Proteomes" id="UP001519535">
    <property type="component" value="Unassembled WGS sequence"/>
</dbReference>
<dbReference type="RefSeq" id="WP_214090961.1">
    <property type="nucleotide sequence ID" value="NZ_JAHCLR010000001.1"/>
</dbReference>